<evidence type="ECO:0000256" key="3">
    <source>
        <dbReference type="ARBA" id="ARBA00022771"/>
    </source>
</evidence>
<dbReference type="InterPro" id="IPR051061">
    <property type="entry name" value="Zinc_finger_trans_reg"/>
</dbReference>
<evidence type="ECO:0000313" key="11">
    <source>
        <dbReference type="EMBL" id="CAC5408439.1"/>
    </source>
</evidence>
<evidence type="ECO:0000256" key="8">
    <source>
        <dbReference type="PROSITE-ProRule" id="PRU00042"/>
    </source>
</evidence>
<keyword evidence="5" id="KW-0805">Transcription regulation</keyword>
<feature type="compositionally biased region" description="Basic and acidic residues" evidence="9">
    <location>
        <begin position="298"/>
        <end position="307"/>
    </location>
</feature>
<dbReference type="GO" id="GO:0006357">
    <property type="term" value="P:regulation of transcription by RNA polymerase II"/>
    <property type="evidence" value="ECO:0007669"/>
    <property type="project" value="TreeGrafter"/>
</dbReference>
<keyword evidence="12" id="KW-1185">Reference proteome</keyword>
<feature type="region of interest" description="Disordered" evidence="9">
    <location>
        <begin position="55"/>
        <end position="81"/>
    </location>
</feature>
<feature type="compositionally biased region" description="Basic and acidic residues" evidence="9">
    <location>
        <begin position="63"/>
        <end position="81"/>
    </location>
</feature>
<evidence type="ECO:0000256" key="7">
    <source>
        <dbReference type="ARBA" id="ARBA00023242"/>
    </source>
</evidence>
<evidence type="ECO:0000256" key="4">
    <source>
        <dbReference type="ARBA" id="ARBA00022833"/>
    </source>
</evidence>
<organism evidence="11 12">
    <name type="scientific">Mytilus coruscus</name>
    <name type="common">Sea mussel</name>
    <dbReference type="NCBI Taxonomy" id="42192"/>
    <lineage>
        <taxon>Eukaryota</taxon>
        <taxon>Metazoa</taxon>
        <taxon>Spiralia</taxon>
        <taxon>Lophotrochozoa</taxon>
        <taxon>Mollusca</taxon>
        <taxon>Bivalvia</taxon>
        <taxon>Autobranchia</taxon>
        <taxon>Pteriomorphia</taxon>
        <taxon>Mytilida</taxon>
        <taxon>Mytiloidea</taxon>
        <taxon>Mytilidae</taxon>
        <taxon>Mytilinae</taxon>
        <taxon>Mytilus</taxon>
    </lineage>
</organism>
<dbReference type="PANTHER" id="PTHR46179">
    <property type="entry name" value="ZINC FINGER PROTEIN"/>
    <property type="match status" value="1"/>
</dbReference>
<proteinExistence type="predicted"/>
<dbReference type="SUPFAM" id="SSF57667">
    <property type="entry name" value="beta-beta-alpha zinc fingers"/>
    <property type="match status" value="1"/>
</dbReference>
<gene>
    <name evidence="11" type="ORF">MCOR_41830</name>
</gene>
<evidence type="ECO:0000256" key="1">
    <source>
        <dbReference type="ARBA" id="ARBA00004123"/>
    </source>
</evidence>
<keyword evidence="4" id="KW-0862">Zinc</keyword>
<dbReference type="Proteomes" id="UP000507470">
    <property type="component" value="Unassembled WGS sequence"/>
</dbReference>
<feature type="compositionally biased region" description="Polar residues" evidence="9">
    <location>
        <begin position="266"/>
        <end position="282"/>
    </location>
</feature>
<dbReference type="EMBL" id="CACVKT020007537">
    <property type="protein sequence ID" value="CAC5408439.1"/>
    <property type="molecule type" value="Genomic_DNA"/>
</dbReference>
<dbReference type="PROSITE" id="PS50157">
    <property type="entry name" value="ZINC_FINGER_C2H2_2"/>
    <property type="match status" value="2"/>
</dbReference>
<name>A0A6J8DJZ9_MYTCO</name>
<evidence type="ECO:0000256" key="5">
    <source>
        <dbReference type="ARBA" id="ARBA00023015"/>
    </source>
</evidence>
<feature type="compositionally biased region" description="Basic and acidic residues" evidence="9">
    <location>
        <begin position="228"/>
        <end position="247"/>
    </location>
</feature>
<dbReference type="Pfam" id="PF00096">
    <property type="entry name" value="zf-C2H2"/>
    <property type="match status" value="1"/>
</dbReference>
<dbReference type="InterPro" id="IPR036236">
    <property type="entry name" value="Znf_C2H2_sf"/>
</dbReference>
<feature type="region of interest" description="Disordered" evidence="9">
    <location>
        <begin position="342"/>
        <end position="366"/>
    </location>
</feature>
<dbReference type="Gene3D" id="3.30.160.60">
    <property type="entry name" value="Classic Zinc Finger"/>
    <property type="match status" value="1"/>
</dbReference>
<dbReference type="GO" id="GO:0005634">
    <property type="term" value="C:nucleus"/>
    <property type="evidence" value="ECO:0007669"/>
    <property type="project" value="UniProtKB-SubCell"/>
</dbReference>
<dbReference type="InterPro" id="IPR013087">
    <property type="entry name" value="Znf_C2H2_type"/>
</dbReference>
<keyword evidence="3 8" id="KW-0863">Zinc-finger</keyword>
<protein>
    <recommendedName>
        <fullName evidence="10">C2H2-type domain-containing protein</fullName>
    </recommendedName>
</protein>
<sequence length="366" mass="42393">MPQEPKYTSEYVTELEERLREAHDLARKHLKKSAERQKILYNTNVKRHNYVKGDLSDTQHPLITDERDDDAKSTQEEEIGNEMKDVITDRDESDNMPAMIADDYLDNSPITPDITRKPPRLLRKPKLREKIACKQVQTRSTRSRRNIKVPLKYQDFVEPIMEEDNYKYTCKDCGKGYSNQKNLRRHRNQVHENKVKYFRCSVVECEKTYFRHEYLLLHLQSAHQLSREEEQAKRASHETGNRSEVKSPRKKAKVQCNVHGPVASPSEPSTSKQSENSASASEQDTYVDFIDLHADSSEFNPDVDRTCSQESIPETDKEDTFYEHDELLDSLAEISNDLDEQAMDTESLPGPAGLCSAHNKSKKTRM</sequence>
<feature type="region of interest" description="Disordered" evidence="9">
    <location>
        <begin position="228"/>
        <end position="282"/>
    </location>
</feature>
<dbReference type="PANTHER" id="PTHR46179:SF13">
    <property type="entry name" value="C2H2-TYPE DOMAIN-CONTAINING PROTEIN"/>
    <property type="match status" value="1"/>
</dbReference>
<evidence type="ECO:0000256" key="9">
    <source>
        <dbReference type="SAM" id="MobiDB-lite"/>
    </source>
</evidence>
<feature type="region of interest" description="Disordered" evidence="9">
    <location>
        <begin position="298"/>
        <end position="320"/>
    </location>
</feature>
<evidence type="ECO:0000256" key="2">
    <source>
        <dbReference type="ARBA" id="ARBA00022723"/>
    </source>
</evidence>
<keyword evidence="7" id="KW-0539">Nucleus</keyword>
<keyword evidence="6" id="KW-0804">Transcription</keyword>
<accession>A0A6J8DJZ9</accession>
<dbReference type="PROSITE" id="PS00028">
    <property type="entry name" value="ZINC_FINGER_C2H2_1"/>
    <property type="match status" value="2"/>
</dbReference>
<feature type="domain" description="C2H2-type" evidence="10">
    <location>
        <begin position="198"/>
        <end position="228"/>
    </location>
</feature>
<reference evidence="11 12" key="1">
    <citation type="submission" date="2020-06" db="EMBL/GenBank/DDBJ databases">
        <authorList>
            <person name="Li R."/>
            <person name="Bekaert M."/>
        </authorList>
    </citation>
    <scope>NUCLEOTIDE SEQUENCE [LARGE SCALE GENOMIC DNA]</scope>
    <source>
        <strain evidence="12">wild</strain>
    </source>
</reference>
<evidence type="ECO:0000259" key="10">
    <source>
        <dbReference type="PROSITE" id="PS50157"/>
    </source>
</evidence>
<dbReference type="SMART" id="SM00355">
    <property type="entry name" value="ZnF_C2H2"/>
    <property type="match status" value="2"/>
</dbReference>
<dbReference type="OrthoDB" id="6191303at2759"/>
<evidence type="ECO:0000313" key="12">
    <source>
        <dbReference type="Proteomes" id="UP000507470"/>
    </source>
</evidence>
<evidence type="ECO:0000256" key="6">
    <source>
        <dbReference type="ARBA" id="ARBA00023163"/>
    </source>
</evidence>
<comment type="subcellular location">
    <subcellularLocation>
        <location evidence="1">Nucleus</location>
    </subcellularLocation>
</comment>
<dbReference type="GO" id="GO:0008270">
    <property type="term" value="F:zinc ion binding"/>
    <property type="evidence" value="ECO:0007669"/>
    <property type="project" value="UniProtKB-KW"/>
</dbReference>
<dbReference type="AlphaFoldDB" id="A0A6J8DJZ9"/>
<keyword evidence="2" id="KW-0479">Metal-binding</keyword>
<feature type="domain" description="C2H2-type" evidence="10">
    <location>
        <begin position="168"/>
        <end position="196"/>
    </location>
</feature>